<organism evidence="12 13">
    <name type="scientific">Caenorhabditis briggsae</name>
    <dbReference type="NCBI Taxonomy" id="6238"/>
    <lineage>
        <taxon>Eukaryota</taxon>
        <taxon>Metazoa</taxon>
        <taxon>Ecdysozoa</taxon>
        <taxon>Nematoda</taxon>
        <taxon>Chromadorea</taxon>
        <taxon>Rhabditida</taxon>
        <taxon>Rhabditina</taxon>
        <taxon>Rhabditomorpha</taxon>
        <taxon>Rhabditoidea</taxon>
        <taxon>Rhabditidae</taxon>
        <taxon>Peloderinae</taxon>
        <taxon>Caenorhabditis</taxon>
    </lineage>
</organism>
<dbReference type="PROSITE" id="PS51885">
    <property type="entry name" value="NEPRILYSIN"/>
    <property type="match status" value="1"/>
</dbReference>
<feature type="transmembrane region" description="Helical" evidence="9">
    <location>
        <begin position="54"/>
        <end position="77"/>
    </location>
</feature>
<feature type="region of interest" description="Disordered" evidence="8">
    <location>
        <begin position="1"/>
        <end position="46"/>
    </location>
</feature>
<keyword evidence="3" id="KW-0645">Protease</keyword>
<dbReference type="Pfam" id="PF01431">
    <property type="entry name" value="Peptidase_M13"/>
    <property type="match status" value="1"/>
</dbReference>
<evidence type="ECO:0000256" key="4">
    <source>
        <dbReference type="ARBA" id="ARBA00022723"/>
    </source>
</evidence>
<dbReference type="Pfam" id="PF05649">
    <property type="entry name" value="Peptidase_M13_N"/>
    <property type="match status" value="1"/>
</dbReference>
<evidence type="ECO:0000256" key="2">
    <source>
        <dbReference type="ARBA" id="ARBA00007357"/>
    </source>
</evidence>
<dbReference type="Gene3D" id="3.40.390.10">
    <property type="entry name" value="Collagenase (Catalytic Domain)"/>
    <property type="match status" value="1"/>
</dbReference>
<keyword evidence="9" id="KW-0472">Membrane</keyword>
<keyword evidence="5" id="KW-0378">Hydrolase</keyword>
<evidence type="ECO:0000256" key="6">
    <source>
        <dbReference type="ARBA" id="ARBA00022833"/>
    </source>
</evidence>
<keyword evidence="9" id="KW-0812">Transmembrane</keyword>
<dbReference type="GO" id="GO:0046872">
    <property type="term" value="F:metal ion binding"/>
    <property type="evidence" value="ECO:0007669"/>
    <property type="project" value="UniProtKB-KW"/>
</dbReference>
<dbReference type="GO" id="GO:0004222">
    <property type="term" value="F:metalloendopeptidase activity"/>
    <property type="evidence" value="ECO:0000318"/>
    <property type="project" value="GO_Central"/>
</dbReference>
<proteinExistence type="inferred from homology"/>
<keyword evidence="4" id="KW-0479">Metal-binding</keyword>
<name>A8XRS7_CAEBR</name>
<gene>
    <name evidence="12 14" type="ORF">CBG17781</name>
    <name evidence="12" type="ORF">CBG_17781</name>
</gene>
<evidence type="ECO:0000256" key="8">
    <source>
        <dbReference type="SAM" id="MobiDB-lite"/>
    </source>
</evidence>
<dbReference type="HOGENOM" id="CLU_006187_5_0_1"/>
<dbReference type="InterPro" id="IPR018497">
    <property type="entry name" value="Peptidase_M13_C"/>
</dbReference>
<dbReference type="KEGG" id="cbr:CBG_17781"/>
<dbReference type="CTD" id="8573844"/>
<dbReference type="PANTHER" id="PTHR11733:SF7">
    <property type="entry name" value="NEPRILYSIN METALLOPEPTIDASE FAMILY-RELATED"/>
    <property type="match status" value="1"/>
</dbReference>
<dbReference type="Gene3D" id="1.10.1380.10">
    <property type="entry name" value="Neutral endopeptidase , domain2"/>
    <property type="match status" value="1"/>
</dbReference>
<evidence type="ECO:0000313" key="13">
    <source>
        <dbReference type="Proteomes" id="UP000008549"/>
    </source>
</evidence>
<evidence type="ECO:0000313" key="12">
    <source>
        <dbReference type="EMBL" id="CAP35352.2"/>
    </source>
</evidence>
<dbReference type="CDD" id="cd08662">
    <property type="entry name" value="M13"/>
    <property type="match status" value="1"/>
</dbReference>
<protein>
    <submittedName>
        <fullName evidence="12">Protein CBG17781</fullName>
    </submittedName>
</protein>
<evidence type="ECO:0000256" key="5">
    <source>
        <dbReference type="ARBA" id="ARBA00022801"/>
    </source>
</evidence>
<comment type="similarity">
    <text evidence="2">Belongs to the peptidase M13 family.</text>
</comment>
<dbReference type="OMA" id="EMVENTK"/>
<feature type="domain" description="Peptidase M13 N-terminal" evidence="11">
    <location>
        <begin position="122"/>
        <end position="456"/>
    </location>
</feature>
<evidence type="ECO:0000313" key="14">
    <source>
        <dbReference type="WormBase" id="CBG17781"/>
    </source>
</evidence>
<dbReference type="InParanoid" id="A8XRS7"/>
<dbReference type="WormBase" id="CBG17781">
    <property type="protein sequence ID" value="CBP40637"/>
    <property type="gene ID" value="WBGene00037322"/>
</dbReference>
<dbReference type="Proteomes" id="UP000008549">
    <property type="component" value="Unassembled WGS sequence"/>
</dbReference>
<dbReference type="InterPro" id="IPR024079">
    <property type="entry name" value="MetalloPept_cat_dom_sf"/>
</dbReference>
<dbReference type="GO" id="GO:0005886">
    <property type="term" value="C:plasma membrane"/>
    <property type="evidence" value="ECO:0000318"/>
    <property type="project" value="GO_Central"/>
</dbReference>
<evidence type="ECO:0000256" key="1">
    <source>
        <dbReference type="ARBA" id="ARBA00001947"/>
    </source>
</evidence>
<feature type="compositionally biased region" description="Basic residues" evidence="8">
    <location>
        <begin position="25"/>
        <end position="37"/>
    </location>
</feature>
<feature type="compositionally biased region" description="Basic residues" evidence="8">
    <location>
        <begin position="1"/>
        <end position="15"/>
    </location>
</feature>
<reference evidence="12 13" key="1">
    <citation type="journal article" date="2003" name="PLoS Biol.">
        <title>The genome sequence of Caenorhabditis briggsae: a platform for comparative genomics.</title>
        <authorList>
            <person name="Stein L.D."/>
            <person name="Bao Z."/>
            <person name="Blasiar D."/>
            <person name="Blumenthal T."/>
            <person name="Brent M.R."/>
            <person name="Chen N."/>
            <person name="Chinwalla A."/>
            <person name="Clarke L."/>
            <person name="Clee C."/>
            <person name="Coghlan A."/>
            <person name="Coulson A."/>
            <person name="D'Eustachio P."/>
            <person name="Fitch D.H."/>
            <person name="Fulton L.A."/>
            <person name="Fulton R.E."/>
            <person name="Griffiths-Jones S."/>
            <person name="Harris T.W."/>
            <person name="Hillier L.W."/>
            <person name="Kamath R."/>
            <person name="Kuwabara P.E."/>
            <person name="Mardis E.R."/>
            <person name="Marra M.A."/>
            <person name="Miner T.L."/>
            <person name="Minx P."/>
            <person name="Mullikin J.C."/>
            <person name="Plumb R.W."/>
            <person name="Rogers J."/>
            <person name="Schein J.E."/>
            <person name="Sohrmann M."/>
            <person name="Spieth J."/>
            <person name="Stajich J.E."/>
            <person name="Wei C."/>
            <person name="Willey D."/>
            <person name="Wilson R.K."/>
            <person name="Durbin R."/>
            <person name="Waterston R.H."/>
        </authorList>
    </citation>
    <scope>NUCLEOTIDE SEQUENCE [LARGE SCALE GENOMIC DNA]</scope>
    <source>
        <strain evidence="12 13">AF16</strain>
    </source>
</reference>
<evidence type="ECO:0000256" key="9">
    <source>
        <dbReference type="SAM" id="Phobius"/>
    </source>
</evidence>
<dbReference type="AlphaFoldDB" id="A8XRS7"/>
<dbReference type="GO" id="GO:0016485">
    <property type="term" value="P:protein processing"/>
    <property type="evidence" value="ECO:0000318"/>
    <property type="project" value="GO_Central"/>
</dbReference>
<comment type="cofactor">
    <cofactor evidence="1">
        <name>Zn(2+)</name>
        <dbReference type="ChEBI" id="CHEBI:29105"/>
    </cofactor>
</comment>
<dbReference type="InterPro" id="IPR008753">
    <property type="entry name" value="Peptidase_M13_N"/>
</dbReference>
<accession>A8XRS7</accession>
<keyword evidence="7" id="KW-0482">Metalloprotease</keyword>
<dbReference type="RefSeq" id="XP_045096303.1">
    <property type="nucleotide sequence ID" value="XM_045242878.1"/>
</dbReference>
<evidence type="ECO:0000256" key="3">
    <source>
        <dbReference type="ARBA" id="ARBA00022670"/>
    </source>
</evidence>
<keyword evidence="13" id="KW-1185">Reference proteome</keyword>
<dbReference type="SUPFAM" id="SSF55486">
    <property type="entry name" value="Metalloproteases ('zincins'), catalytic domain"/>
    <property type="match status" value="1"/>
</dbReference>
<dbReference type="InterPro" id="IPR042089">
    <property type="entry name" value="Peptidase_M13_dom_2"/>
</dbReference>
<evidence type="ECO:0000256" key="7">
    <source>
        <dbReference type="ARBA" id="ARBA00023049"/>
    </source>
</evidence>
<evidence type="ECO:0000259" key="11">
    <source>
        <dbReference type="Pfam" id="PF05649"/>
    </source>
</evidence>
<dbReference type="PANTHER" id="PTHR11733">
    <property type="entry name" value="ZINC METALLOPROTEASE FAMILY M13 NEPRILYSIN-RELATED"/>
    <property type="match status" value="1"/>
</dbReference>
<dbReference type="eggNOG" id="KOG3624">
    <property type="taxonomic scope" value="Eukaryota"/>
</dbReference>
<sequence>MAGSIKKAKTTKTKTSKTTTQTGPKKSKKSTHPKRSEKKHENSNSPKKINGKKCILYGIPILIIFALVAALIVVLTLGNVNFGEVKEEIKEEDKKEVEVCKTPECIMLAHHLSNWKDNSVDPCKDFFKYSCGKYNEHNVVEYSQLTKKTLILKGLIKEFLKKNKPSNSKTEQLMTHLFRKCEESKDESIKDKIEKERIEDIKKDALKIGWPLADPTWRESSFDLAELLEQIPTILDGERNEIGYGIFNIWIPAAQKIFIGATSESFTDFGTVKKVILKVLGKDASSNLDNKVKEINEFSKELRAIDASIPLSDDPNQKYSNNFKEMNDALPVFDYLIKSLLTKGSRSWRKISDLVYKDKRITANYLVYKYVSNSLRFTPGYSECHQVVINNLPLPSPRVFIRNHFDKGALKDVDKLVEDIRSSFIEMLEKSEWIHEKTRSAAIRKAKAMKKTISYPGELEKPGALDKHFNIQLDPSDSYYITMRKIDGASMNLLMDYVSSDFAMGPHFSLSSNAVHSFFGNSINIYAPIMDDPLFHTSFPNYAKIAGIGSIIGHEIGHGYDIKGINFDENGNLKTWFDGADQREYEKKAACLTNQYNNYDDPSFGKTLNGTLTVGEMMADEMGQDAAWRTFKKLDLSQEKRIIGFEDYSIEKLYFQIEATKRCSPRSPLTLEEQLKEVHATNSFRVNGVFANEKAFAEAFNCPTGSPMNPVKKCTMF</sequence>
<reference evidence="12 13" key="2">
    <citation type="journal article" date="2011" name="PLoS Genet.">
        <title>Caenorhabditis briggsae recombinant inbred line genotypes reveal inter-strain incompatibility and the evolution of recombination.</title>
        <authorList>
            <person name="Ross J.A."/>
            <person name="Koboldt D.C."/>
            <person name="Staisch J.E."/>
            <person name="Chamberlin H.M."/>
            <person name="Gupta B.P."/>
            <person name="Miller R.D."/>
            <person name="Baird S.E."/>
            <person name="Haag E.S."/>
        </authorList>
    </citation>
    <scope>NUCLEOTIDE SEQUENCE [LARGE SCALE GENOMIC DNA]</scope>
    <source>
        <strain evidence="12 13">AF16</strain>
    </source>
</reference>
<evidence type="ECO:0000259" key="10">
    <source>
        <dbReference type="Pfam" id="PF01431"/>
    </source>
</evidence>
<dbReference type="EMBL" id="HE601475">
    <property type="protein sequence ID" value="CAP35352.2"/>
    <property type="molecule type" value="Genomic_DNA"/>
</dbReference>
<dbReference type="GeneID" id="8573844"/>
<keyword evidence="6" id="KW-0862">Zinc</keyword>
<keyword evidence="9" id="KW-1133">Transmembrane helix</keyword>
<feature type="domain" description="Peptidase M13 C-terminal" evidence="10">
    <location>
        <begin position="513"/>
        <end position="715"/>
    </location>
</feature>
<dbReference type="InterPro" id="IPR000718">
    <property type="entry name" value="Peptidase_M13"/>
</dbReference>